<keyword evidence="1" id="KW-0614">Plasmid</keyword>
<proteinExistence type="predicted"/>
<evidence type="ECO:0000313" key="2">
    <source>
        <dbReference type="Proteomes" id="UP000183316"/>
    </source>
</evidence>
<geneLocation type="plasmid" evidence="2"/>
<gene>
    <name evidence="1" type="ORF">WLH_05758</name>
</gene>
<organism evidence="1 2">
    <name type="scientific">Escherichia coli O25b:H4</name>
    <dbReference type="NCBI Taxonomy" id="941280"/>
    <lineage>
        <taxon>Bacteria</taxon>
        <taxon>Pseudomonadati</taxon>
        <taxon>Pseudomonadota</taxon>
        <taxon>Gammaproteobacteria</taxon>
        <taxon>Enterobacterales</taxon>
        <taxon>Enterobacteriaceae</taxon>
        <taxon>Escherichia</taxon>
    </lineage>
</organism>
<sequence length="40" mass="4712">MAFIWKCGTEWICCFCLLNREAGCYPLRSERNSRENLPLS</sequence>
<accession>A0A192CNE9</accession>
<reference evidence="1 2" key="1">
    <citation type="submission" date="2016-03" db="EMBL/GenBank/DDBJ databases">
        <title>Genome Sequence and Comparative Pathogenic Determinants of Uropathogenic Escherichia coli O25b:H4, a Clinical Isolate from Saudi Arabia.</title>
        <authorList>
            <person name="Alyamani E.A.J."/>
            <person name="Khiyami M.A."/>
            <person name="Booq R.Y."/>
            <person name="Bahwerth F.S."/>
            <person name="Vaisvil B."/>
            <person name="Schmitt D.P."/>
            <person name="Kapatral V."/>
        </authorList>
    </citation>
    <scope>NUCLEOTIDE SEQUENCE [LARGE SCALE GENOMIC DNA]</scope>
    <source>
        <strain evidence="1 2">O25b:H4</strain>
        <plasmid evidence="2">Plasmid</plasmid>
    </source>
</reference>
<dbReference type="Proteomes" id="UP000183316">
    <property type="component" value="Plasmid unnamed"/>
</dbReference>
<name>A0A192CNE9_ECO25</name>
<protein>
    <submittedName>
        <fullName evidence="1">Uncharacterized protein</fullName>
    </submittedName>
</protein>
<evidence type="ECO:0000313" key="1">
    <source>
        <dbReference type="EMBL" id="ANK07019.1"/>
    </source>
</evidence>
<dbReference type="PATRIC" id="fig|941280.3.peg.5719"/>
<dbReference type="AlphaFoldDB" id="A0A192CNE9"/>
<dbReference type="EMBL" id="CP015086">
    <property type="protein sequence ID" value="ANK07019.1"/>
    <property type="molecule type" value="Genomic_DNA"/>
</dbReference>